<dbReference type="PANTHER" id="PTHR38772">
    <property type="match status" value="1"/>
</dbReference>
<accession>A0A495VGV5</accession>
<keyword evidence="3" id="KW-0963">Cytoplasm</keyword>
<comment type="subcellular location">
    <subcellularLocation>
        <location evidence="1">Cytoplasm</location>
        <location evidence="1">Nucleoid</location>
    </subcellularLocation>
</comment>
<reference evidence="4 5" key="1">
    <citation type="submission" date="2018-10" db="EMBL/GenBank/DDBJ databases">
        <title>Genomic Encyclopedia of Archaeal and Bacterial Type Strains, Phase II (KMG-II): from individual species to whole genera.</title>
        <authorList>
            <person name="Goeker M."/>
        </authorList>
    </citation>
    <scope>NUCLEOTIDE SEQUENCE [LARGE SCALE GENOMIC DNA]</scope>
    <source>
        <strain evidence="4 5">DSM 235</strain>
    </source>
</reference>
<dbReference type="EMBL" id="RBXL01000001">
    <property type="protein sequence ID" value="RKT47088.1"/>
    <property type="molecule type" value="Genomic_DNA"/>
</dbReference>
<gene>
    <name evidence="4" type="ORF">BDD21_4642</name>
</gene>
<dbReference type="Proteomes" id="UP000274556">
    <property type="component" value="Unassembled WGS sequence"/>
</dbReference>
<evidence type="ECO:0000313" key="4">
    <source>
        <dbReference type="EMBL" id="RKT47088.1"/>
    </source>
</evidence>
<organism evidence="4 5">
    <name type="scientific">Thiocapsa rosea</name>
    <dbReference type="NCBI Taxonomy" id="69360"/>
    <lineage>
        <taxon>Bacteria</taxon>
        <taxon>Pseudomonadati</taxon>
        <taxon>Pseudomonadota</taxon>
        <taxon>Gammaproteobacteria</taxon>
        <taxon>Chromatiales</taxon>
        <taxon>Chromatiaceae</taxon>
        <taxon>Thiocapsa</taxon>
    </lineage>
</organism>
<dbReference type="PANTHER" id="PTHR38772:SF1">
    <property type="entry name" value="NUCLEOID-ASSOCIATED PROTEIN YEJK"/>
    <property type="match status" value="1"/>
</dbReference>
<protein>
    <submittedName>
        <fullName evidence="4">Nucleoid-associated protein</fullName>
    </submittedName>
</protein>
<evidence type="ECO:0000256" key="3">
    <source>
        <dbReference type="ARBA" id="ARBA00022490"/>
    </source>
</evidence>
<name>A0A495VGV5_9GAMM</name>
<comment type="caution">
    <text evidence="4">The sequence shown here is derived from an EMBL/GenBank/DDBJ whole genome shotgun (WGS) entry which is preliminary data.</text>
</comment>
<evidence type="ECO:0000313" key="5">
    <source>
        <dbReference type="Proteomes" id="UP000274556"/>
    </source>
</evidence>
<evidence type="ECO:0000256" key="2">
    <source>
        <dbReference type="ARBA" id="ARBA00009035"/>
    </source>
</evidence>
<dbReference type="Pfam" id="PF04245">
    <property type="entry name" value="NA37"/>
    <property type="match status" value="1"/>
</dbReference>
<evidence type="ECO:0000256" key="1">
    <source>
        <dbReference type="ARBA" id="ARBA00004453"/>
    </source>
</evidence>
<comment type="similarity">
    <text evidence="2">Belongs to the YejK family.</text>
</comment>
<dbReference type="GO" id="GO:0043590">
    <property type="term" value="C:bacterial nucleoid"/>
    <property type="evidence" value="ECO:0007669"/>
    <property type="project" value="TreeGrafter"/>
</dbReference>
<dbReference type="GO" id="GO:0003690">
    <property type="term" value="F:double-stranded DNA binding"/>
    <property type="evidence" value="ECO:0007669"/>
    <property type="project" value="TreeGrafter"/>
</dbReference>
<dbReference type="InterPro" id="IPR007358">
    <property type="entry name" value="Nucleoid_associated_NdpA"/>
</dbReference>
<dbReference type="AlphaFoldDB" id="A0A495VGV5"/>
<proteinExistence type="inferred from homology"/>
<sequence>MTLRQQENPVNEHAERVSSELAGLFKAVNIGGFHRPESPGLPGTRFELLLDGAFDGRDFSDFVGFSHAASELLSDELNSPQAQQAKGGYLLLNHSTHQEKLFLSVVLLRMRQGITLADDLSFTEVDELNLDTLHMAARINLTDWRTEASERYIAFKIGRQAKDVTHYFSNFIGCRDYTAAKADTRSLVSVTRDFCVRRNLSESETLGVRRHVEELCRERLAAGAPVLLEDISNLLDARYPPQTEEDGGLFLTIAQEDYGLTNSPAIDKTALRALVRFSGNTKKLAISFDADLLGSAVRYDRNTKSLTIMDLPDNLIDDLEKTTG</sequence>
<dbReference type="GO" id="GO:0003727">
    <property type="term" value="F:single-stranded RNA binding"/>
    <property type="evidence" value="ECO:0007669"/>
    <property type="project" value="TreeGrafter"/>
</dbReference>
<keyword evidence="5" id="KW-1185">Reference proteome</keyword>